<keyword evidence="17" id="KW-1185">Reference proteome</keyword>
<dbReference type="Pfam" id="PF12796">
    <property type="entry name" value="Ank_2"/>
    <property type="match status" value="2"/>
</dbReference>
<evidence type="ECO:0000256" key="11">
    <source>
        <dbReference type="ARBA" id="ARBA00023303"/>
    </source>
</evidence>
<sequence>MPSATQQNLKNLRQCQHQDRHQPESLSQPNLQKSKPPLVAARAQSLDINAGQTFSSVSDLLGNIEPIKVNEEAQQQTLKESADSLSIDIDEELARLDLQSLDDFVNSSSFYEVKKNNNSNKDNESNFDSQNNAKNKYRQEQEANNLEEELELNKSGGGENKRNGTVEHAKNEQSGNKSRPSCEDECIGVPFDASRKLPRNFIFLSDQSLCNTYEKLTENSGKITNMERNKVQVNGSAIQPGPSNRGTRSELAIPGSVQDTTALRSELIAAVEQNKVEKARRILKAGVDANAVCDDKGRFPLHIAAFFGFTNMVRLLLDHGAQKDQPDTALERTPLLYAAAISPETVKLLLDYKADIHARNKFGAGCLHYAAGASQGECCRILAASGCDVNQRDRQKMTPLHMASRVDDIWSIEVLLEFNADVHARDVLGKTCLMHAAETSEGMISDYKKMGATFRRLIAAGVDVNAKDNDGKNALYYAIQTGSPEAVTILNELGAELIDGVSLLTMGKKFPSLIRPFLDKCVSSNVDNCDAESKHFYIQFDYTCLTFYPKDIPDEKLLTMQHRDETESVLAEMGVLHGLTRCKDSSILSHPVCESLLRLKWKKVKWYLYLDMLLFAVFLAFLTAVIFMEYESDSTEAEANNFTSSTNLSENATRATSLSHSHRSSYCMDSTRNIVVWVILWVLTACLGIREMVQLIQSPLHYVVQVENILELVLVFSVAMLSLAECGVQSFVNARDHFAAVCLIVGWTIQVTLYGKIPVFGVYIRMFAAVAVNILKCLFTYLGLLFAFSLTLHFLFRSQKEFDSVGFTFLKTFAMMIGEIELARTFIDNRDNTYIVPFTSHLMFALFIIFISVILMSLLVALAVCDIASMQREGEYMQLVQQVKVASQLEDALQHRGLLYPQFGMKDQRALHQRKGVIFPNLKDHGKLGKDALEIVVTLHAKKLDASNSNAISQQLHVTEAEMVKGTRATNDMADDLLQKLKSKMDTYAVDIGKRNDQFFHDFRGSHERGNMHLNREVLYIKTQLDEMNNLLRELAITVKSLGERSLYESSSSPTRVGKRHRSIDAGTGTDFNPTSPELEVTETSTQSSPEPSNVNSRQATNTSSPIRNGTPSPIPKRRK</sequence>
<evidence type="ECO:0000256" key="12">
    <source>
        <dbReference type="PROSITE-ProRule" id="PRU00023"/>
    </source>
</evidence>
<feature type="compositionally biased region" description="Polar residues" evidence="13">
    <location>
        <begin position="1"/>
        <end position="15"/>
    </location>
</feature>
<keyword evidence="10" id="KW-0325">Glycoprotein</keyword>
<evidence type="ECO:0000256" key="3">
    <source>
        <dbReference type="ARBA" id="ARBA00022606"/>
    </source>
</evidence>
<keyword evidence="2" id="KW-0813">Transport</keyword>
<keyword evidence="7 12" id="KW-0040">ANK repeat</keyword>
<evidence type="ECO:0000256" key="1">
    <source>
        <dbReference type="ARBA" id="ARBA00004141"/>
    </source>
</evidence>
<dbReference type="Gene3D" id="1.25.40.20">
    <property type="entry name" value="Ankyrin repeat-containing domain"/>
    <property type="match status" value="2"/>
</dbReference>
<organism evidence="16 17">
    <name type="scientific">Orchesella dallaii</name>
    <dbReference type="NCBI Taxonomy" id="48710"/>
    <lineage>
        <taxon>Eukaryota</taxon>
        <taxon>Metazoa</taxon>
        <taxon>Ecdysozoa</taxon>
        <taxon>Arthropoda</taxon>
        <taxon>Hexapoda</taxon>
        <taxon>Collembola</taxon>
        <taxon>Entomobryomorpha</taxon>
        <taxon>Entomobryoidea</taxon>
        <taxon>Orchesellidae</taxon>
        <taxon>Orchesellinae</taxon>
        <taxon>Orchesella</taxon>
    </lineage>
</organism>
<dbReference type="PANTHER" id="PTHR47143">
    <property type="entry name" value="TRANSIENT RECEPTOR POTENTIAL CATION CHANNEL PROTEIN PAINLESS"/>
    <property type="match status" value="1"/>
</dbReference>
<feature type="region of interest" description="Disordered" evidence="13">
    <location>
        <begin position="1"/>
        <end position="38"/>
    </location>
</feature>
<dbReference type="PROSITE" id="PS50088">
    <property type="entry name" value="ANK_REPEAT"/>
    <property type="match status" value="3"/>
</dbReference>
<evidence type="ECO:0000256" key="7">
    <source>
        <dbReference type="ARBA" id="ARBA00023043"/>
    </source>
</evidence>
<feature type="compositionally biased region" description="Low complexity" evidence="13">
    <location>
        <begin position="1082"/>
        <end position="1093"/>
    </location>
</feature>
<dbReference type="InterPro" id="IPR036770">
    <property type="entry name" value="Ankyrin_rpt-contain_sf"/>
</dbReference>
<feature type="transmembrane region" description="Helical" evidence="14">
    <location>
        <begin position="606"/>
        <end position="628"/>
    </location>
</feature>
<feature type="region of interest" description="Disordered" evidence="13">
    <location>
        <begin position="1045"/>
        <end position="1120"/>
    </location>
</feature>
<comment type="subcellular location">
    <subcellularLocation>
        <location evidence="1">Membrane</location>
        <topology evidence="1">Multi-pass membrane protein</topology>
    </subcellularLocation>
</comment>
<dbReference type="Proteomes" id="UP001642540">
    <property type="component" value="Unassembled WGS sequence"/>
</dbReference>
<proteinExistence type="predicted"/>
<evidence type="ECO:0000313" key="16">
    <source>
        <dbReference type="EMBL" id="CAL8115314.1"/>
    </source>
</evidence>
<feature type="transmembrane region" description="Helical" evidence="14">
    <location>
        <begin position="738"/>
        <end position="755"/>
    </location>
</feature>
<keyword evidence="6 14" id="KW-1133">Transmembrane helix</keyword>
<gene>
    <name evidence="16" type="ORF">ODALV1_LOCUS16799</name>
</gene>
<keyword evidence="4 14" id="KW-0812">Transmembrane</keyword>
<feature type="repeat" description="ANK" evidence="12">
    <location>
        <begin position="296"/>
        <end position="328"/>
    </location>
</feature>
<dbReference type="InterPro" id="IPR052076">
    <property type="entry name" value="TRP_cation_channel"/>
</dbReference>
<keyword evidence="9 14" id="KW-0472">Membrane</keyword>
<protein>
    <recommendedName>
        <fullName evidence="15">Ion transport domain-containing protein</fullName>
    </recommendedName>
</protein>
<feature type="transmembrane region" description="Helical" evidence="14">
    <location>
        <begin position="674"/>
        <end position="693"/>
    </location>
</feature>
<dbReference type="EMBL" id="CAXLJM020000051">
    <property type="protein sequence ID" value="CAL8115314.1"/>
    <property type="molecule type" value="Genomic_DNA"/>
</dbReference>
<evidence type="ECO:0000256" key="8">
    <source>
        <dbReference type="ARBA" id="ARBA00023065"/>
    </source>
</evidence>
<evidence type="ECO:0000256" key="13">
    <source>
        <dbReference type="SAM" id="MobiDB-lite"/>
    </source>
</evidence>
<evidence type="ECO:0000256" key="4">
    <source>
        <dbReference type="ARBA" id="ARBA00022692"/>
    </source>
</evidence>
<keyword evidence="3" id="KW-0716">Sensory transduction</keyword>
<keyword evidence="8" id="KW-0406">Ion transport</keyword>
<evidence type="ECO:0000259" key="15">
    <source>
        <dbReference type="Pfam" id="PF00520"/>
    </source>
</evidence>
<reference evidence="16 17" key="1">
    <citation type="submission" date="2024-08" db="EMBL/GenBank/DDBJ databases">
        <authorList>
            <person name="Cucini C."/>
            <person name="Frati F."/>
        </authorList>
    </citation>
    <scope>NUCLEOTIDE SEQUENCE [LARGE SCALE GENOMIC DNA]</scope>
</reference>
<dbReference type="Pfam" id="PF00023">
    <property type="entry name" value="Ank"/>
    <property type="match status" value="1"/>
</dbReference>
<comment type="caution">
    <text evidence="16">The sequence shown here is derived from an EMBL/GenBank/DDBJ whole genome shotgun (WGS) entry which is preliminary data.</text>
</comment>
<dbReference type="InterPro" id="IPR002110">
    <property type="entry name" value="Ankyrin_rpt"/>
</dbReference>
<feature type="repeat" description="ANK" evidence="12">
    <location>
        <begin position="362"/>
        <end position="394"/>
    </location>
</feature>
<feature type="compositionally biased region" description="Polar residues" evidence="13">
    <location>
        <begin position="24"/>
        <end position="33"/>
    </location>
</feature>
<feature type="region of interest" description="Disordered" evidence="13">
    <location>
        <begin position="152"/>
        <end position="183"/>
    </location>
</feature>
<name>A0ABP1QZI9_9HEXA</name>
<keyword evidence="11" id="KW-0407">Ion channel</keyword>
<evidence type="ECO:0000256" key="9">
    <source>
        <dbReference type="ARBA" id="ARBA00023136"/>
    </source>
</evidence>
<feature type="repeat" description="ANK" evidence="12">
    <location>
        <begin position="395"/>
        <end position="427"/>
    </location>
</feature>
<feature type="domain" description="Ion transport" evidence="15">
    <location>
        <begin position="617"/>
        <end position="873"/>
    </location>
</feature>
<keyword evidence="5" id="KW-0677">Repeat</keyword>
<dbReference type="SMART" id="SM00248">
    <property type="entry name" value="ANK"/>
    <property type="match status" value="8"/>
</dbReference>
<evidence type="ECO:0000256" key="14">
    <source>
        <dbReference type="SAM" id="Phobius"/>
    </source>
</evidence>
<feature type="transmembrane region" description="Helical" evidence="14">
    <location>
        <begin position="713"/>
        <end position="732"/>
    </location>
</feature>
<evidence type="ECO:0000256" key="6">
    <source>
        <dbReference type="ARBA" id="ARBA00022989"/>
    </source>
</evidence>
<evidence type="ECO:0000313" key="17">
    <source>
        <dbReference type="Proteomes" id="UP001642540"/>
    </source>
</evidence>
<feature type="compositionally biased region" description="Polar residues" evidence="13">
    <location>
        <begin position="1094"/>
        <end position="1112"/>
    </location>
</feature>
<dbReference type="PROSITE" id="PS50297">
    <property type="entry name" value="ANK_REP_REGION"/>
    <property type="match status" value="2"/>
</dbReference>
<dbReference type="Pfam" id="PF00520">
    <property type="entry name" value="Ion_trans"/>
    <property type="match status" value="1"/>
</dbReference>
<dbReference type="SUPFAM" id="SSF48403">
    <property type="entry name" value="Ankyrin repeat"/>
    <property type="match status" value="1"/>
</dbReference>
<dbReference type="PANTHER" id="PTHR47143:SF1">
    <property type="entry name" value="ION_TRANS DOMAIN-CONTAINING PROTEIN"/>
    <property type="match status" value="1"/>
</dbReference>
<evidence type="ECO:0000256" key="5">
    <source>
        <dbReference type="ARBA" id="ARBA00022737"/>
    </source>
</evidence>
<feature type="compositionally biased region" description="Basic and acidic residues" evidence="13">
    <location>
        <begin position="159"/>
        <end position="171"/>
    </location>
</feature>
<dbReference type="InterPro" id="IPR005821">
    <property type="entry name" value="Ion_trans_dom"/>
</dbReference>
<evidence type="ECO:0000256" key="10">
    <source>
        <dbReference type="ARBA" id="ARBA00023180"/>
    </source>
</evidence>
<accession>A0ABP1QZI9</accession>
<evidence type="ECO:0000256" key="2">
    <source>
        <dbReference type="ARBA" id="ARBA00022448"/>
    </source>
</evidence>
<feature type="transmembrane region" description="Helical" evidence="14">
    <location>
        <begin position="767"/>
        <end position="796"/>
    </location>
</feature>
<feature type="transmembrane region" description="Helical" evidence="14">
    <location>
        <begin position="842"/>
        <end position="868"/>
    </location>
</feature>